<dbReference type="InterPro" id="IPR051690">
    <property type="entry name" value="PseI-like"/>
</dbReference>
<dbReference type="NCBIfam" id="TIGR03569">
    <property type="entry name" value="NeuB_NnaB"/>
    <property type="match status" value="1"/>
</dbReference>
<evidence type="ECO:0000313" key="3">
    <source>
        <dbReference type="Proteomes" id="UP000193834"/>
    </source>
</evidence>
<evidence type="ECO:0000313" key="2">
    <source>
        <dbReference type="EMBL" id="SMG46210.1"/>
    </source>
</evidence>
<name>A0A1X7KXP7_9BACL</name>
<accession>A0A1X7KXP7</accession>
<dbReference type="InterPro" id="IPR020007">
    <property type="entry name" value="NeuB/NeuA"/>
</dbReference>
<dbReference type="GO" id="GO:0047444">
    <property type="term" value="F:N-acylneuraminate-9-phosphate synthase activity"/>
    <property type="evidence" value="ECO:0007669"/>
    <property type="project" value="TreeGrafter"/>
</dbReference>
<feature type="domain" description="AFP-like" evidence="1">
    <location>
        <begin position="306"/>
        <end position="356"/>
    </location>
</feature>
<dbReference type="GO" id="GO:0016051">
    <property type="term" value="P:carbohydrate biosynthetic process"/>
    <property type="evidence" value="ECO:0007669"/>
    <property type="project" value="InterPro"/>
</dbReference>
<dbReference type="Gene3D" id="3.90.1210.10">
    <property type="entry name" value="Antifreeze-like/N-acetylneuraminic acid synthase C-terminal domain"/>
    <property type="match status" value="1"/>
</dbReference>
<dbReference type="PANTHER" id="PTHR42966">
    <property type="entry name" value="N-ACETYLNEURAMINATE SYNTHASE"/>
    <property type="match status" value="1"/>
</dbReference>
<organism evidence="2 3">
    <name type="scientific">Paenibacillus aquistagni</name>
    <dbReference type="NCBI Taxonomy" id="1852522"/>
    <lineage>
        <taxon>Bacteria</taxon>
        <taxon>Bacillati</taxon>
        <taxon>Bacillota</taxon>
        <taxon>Bacilli</taxon>
        <taxon>Bacillales</taxon>
        <taxon>Paenibacillaceae</taxon>
        <taxon>Paenibacillus</taxon>
    </lineage>
</organism>
<dbReference type="Pfam" id="PF03102">
    <property type="entry name" value="NeuB"/>
    <property type="match status" value="1"/>
</dbReference>
<dbReference type="InterPro" id="IPR057736">
    <property type="entry name" value="SAF_PseI/NeuA/NeuB"/>
</dbReference>
<gene>
    <name evidence="2" type="ORF">SAMN06295960_2818</name>
</gene>
<dbReference type="InterPro" id="IPR006190">
    <property type="entry name" value="SAF_AFP_Neu5Ac"/>
</dbReference>
<dbReference type="CDD" id="cd11615">
    <property type="entry name" value="SAF_NeuB_like"/>
    <property type="match status" value="1"/>
</dbReference>
<dbReference type="SUPFAM" id="SSF51569">
    <property type="entry name" value="Aldolase"/>
    <property type="match status" value="1"/>
</dbReference>
<evidence type="ECO:0000259" key="1">
    <source>
        <dbReference type="PROSITE" id="PS50844"/>
    </source>
</evidence>
<proteinExistence type="predicted"/>
<dbReference type="EMBL" id="FXAZ01000003">
    <property type="protein sequence ID" value="SMG46210.1"/>
    <property type="molecule type" value="Genomic_DNA"/>
</dbReference>
<dbReference type="STRING" id="1852522.SAMN06295960_2818"/>
<sequence>MSKSVYIIAEAGVNHNGSIDMAKELVCHAAQAGVNAIKFQTFKADQLVTKQASKAAYQIKTSGDDTQYSMLKKLELPENAHYELMELCAAEGIEFLSTPFDHQSLNFLVNDCGLKKLKISSGDLTNAPFLYEIARFKIPVILSTGMSTLGEIEEALGILAYGYMHPDAPSSESIIKQFYRSQEGQDILQQKVSLLHCTTEYPTPFNEVNLKAISTLKNCFQLNTGLSDHTPGIAVSVASIALGATIIEKHFTLDKNLPGPDHQASLTPCELKDLVLSIRQVEQALGNGMKVPSKSEYKNIDVARKSLVASRNVQKGDIWTIDNLTTKRPGTGKSPQLYWDLLGTPADRNYDKDEVL</sequence>
<dbReference type="InterPro" id="IPR036732">
    <property type="entry name" value="AFP_Neu5c_C_sf"/>
</dbReference>
<dbReference type="PROSITE" id="PS50844">
    <property type="entry name" value="AFP_LIKE"/>
    <property type="match status" value="1"/>
</dbReference>
<keyword evidence="3" id="KW-1185">Reference proteome</keyword>
<dbReference type="PANTHER" id="PTHR42966:SF1">
    <property type="entry name" value="SIALIC ACID SYNTHASE"/>
    <property type="match status" value="1"/>
</dbReference>
<reference evidence="2 3" key="1">
    <citation type="submission" date="2017-04" db="EMBL/GenBank/DDBJ databases">
        <authorList>
            <person name="Afonso C.L."/>
            <person name="Miller P.J."/>
            <person name="Scott M.A."/>
            <person name="Spackman E."/>
            <person name="Goraichik I."/>
            <person name="Dimitrov K.M."/>
            <person name="Suarez D.L."/>
            <person name="Swayne D.E."/>
        </authorList>
    </citation>
    <scope>NUCLEOTIDE SEQUENCE [LARGE SCALE GENOMIC DNA]</scope>
    <source>
        <strain evidence="2 3">11</strain>
    </source>
</reference>
<dbReference type="SUPFAM" id="SSF51269">
    <property type="entry name" value="AFP III-like domain"/>
    <property type="match status" value="1"/>
</dbReference>
<dbReference type="RefSeq" id="WP_085494978.1">
    <property type="nucleotide sequence ID" value="NZ_FXAZ01000003.1"/>
</dbReference>
<dbReference type="AlphaFoldDB" id="A0A1X7KXP7"/>
<dbReference type="InterPro" id="IPR013785">
    <property type="entry name" value="Aldolase_TIM"/>
</dbReference>
<dbReference type="Gene3D" id="3.20.20.70">
    <property type="entry name" value="Aldolase class I"/>
    <property type="match status" value="1"/>
</dbReference>
<dbReference type="Proteomes" id="UP000193834">
    <property type="component" value="Unassembled WGS sequence"/>
</dbReference>
<dbReference type="InterPro" id="IPR013132">
    <property type="entry name" value="PseI/NeuA/B-like_N"/>
</dbReference>
<dbReference type="OrthoDB" id="9814210at2"/>
<protein>
    <submittedName>
        <fullName evidence="2">N-acetylneuraminate synthase</fullName>
    </submittedName>
</protein>